<proteinExistence type="predicted"/>
<dbReference type="Proteomes" id="UP000603545">
    <property type="component" value="Unassembled WGS sequence"/>
</dbReference>
<reference evidence="1 2" key="1">
    <citation type="submission" date="2020-08" db="EMBL/GenBank/DDBJ databases">
        <title>Bridging the membrane lipid divide: bacteria of the FCB group superphylum have the potential to synthesize archaeal ether lipids.</title>
        <authorList>
            <person name="Villanueva L."/>
            <person name="Von Meijenfeldt F.A.B."/>
            <person name="Westbye A.B."/>
            <person name="Yadav S."/>
            <person name="Hopmans E.C."/>
            <person name="Dutilh B.E."/>
            <person name="Sinninghe Damste J.S."/>
        </authorList>
    </citation>
    <scope>NUCLEOTIDE SEQUENCE [LARGE SCALE GENOMIC DNA]</scope>
    <source>
        <strain evidence="1">NIOZ-UU82</strain>
    </source>
</reference>
<dbReference type="AlphaFoldDB" id="A0A8J6N5T5"/>
<evidence type="ECO:0000313" key="1">
    <source>
        <dbReference type="EMBL" id="MBC8199476.1"/>
    </source>
</evidence>
<dbReference type="EMBL" id="JACNLL010000054">
    <property type="protein sequence ID" value="MBC8199476.1"/>
    <property type="molecule type" value="Genomic_DNA"/>
</dbReference>
<evidence type="ECO:0000313" key="2">
    <source>
        <dbReference type="Proteomes" id="UP000603545"/>
    </source>
</evidence>
<name>A0A8J6N5T5_9BACT</name>
<organism evidence="1 2">
    <name type="scientific">Candidatus Desulfaltia bathyphila</name>
    <dbReference type="NCBI Taxonomy" id="2841697"/>
    <lineage>
        <taxon>Bacteria</taxon>
        <taxon>Pseudomonadati</taxon>
        <taxon>Thermodesulfobacteriota</taxon>
        <taxon>Desulfobacteria</taxon>
        <taxon>Desulfobacterales</taxon>
        <taxon>Desulfobacterales incertae sedis</taxon>
        <taxon>Candidatus Desulfaltia</taxon>
    </lineage>
</organism>
<sequence>MAESKDTITVRVNIEMTTASLEMIVEKAKEKAGRDAKGIYRIDTADKVSEMVSCFLLEKDFEGYVRKT</sequence>
<protein>
    <submittedName>
        <fullName evidence="1">Uncharacterized protein</fullName>
    </submittedName>
</protein>
<comment type="caution">
    <text evidence="1">The sequence shown here is derived from an EMBL/GenBank/DDBJ whole genome shotgun (WGS) entry which is preliminary data.</text>
</comment>
<gene>
    <name evidence="1" type="ORF">H8E80_05455</name>
</gene>
<accession>A0A8J6N5T5</accession>